<proteinExistence type="predicted"/>
<comment type="caution">
    <text evidence="1">The sequence shown here is derived from an EMBL/GenBank/DDBJ whole genome shotgun (WGS) entry which is preliminary data.</text>
</comment>
<evidence type="ECO:0000313" key="1">
    <source>
        <dbReference type="EMBL" id="OAH54356.1"/>
    </source>
</evidence>
<dbReference type="Proteomes" id="UP000077271">
    <property type="component" value="Unassembled WGS sequence"/>
</dbReference>
<gene>
    <name evidence="1" type="ORF">AWH48_07065</name>
</gene>
<dbReference type="OrthoDB" id="9759607at2"/>
<name>A0A177KMZ2_9BACI</name>
<reference evidence="1 2" key="1">
    <citation type="submission" date="2016-01" db="EMBL/GenBank/DDBJ databases">
        <title>Investigation of taxonomic status of Bacillus aminovorans.</title>
        <authorList>
            <person name="Verma A."/>
            <person name="Pal Y."/>
            <person name="Krishnamurthi S."/>
        </authorList>
    </citation>
    <scope>NUCLEOTIDE SEQUENCE [LARGE SCALE GENOMIC DNA]</scope>
    <source>
        <strain evidence="1 2">DSM 4337</strain>
    </source>
</reference>
<accession>A0A177KMZ2</accession>
<evidence type="ECO:0000313" key="2">
    <source>
        <dbReference type="Proteomes" id="UP000077271"/>
    </source>
</evidence>
<protein>
    <submittedName>
        <fullName evidence="1">Uncharacterized protein</fullName>
    </submittedName>
</protein>
<organism evidence="1 2">
    <name type="scientific">Domibacillus aminovorans</name>
    <dbReference type="NCBI Taxonomy" id="29332"/>
    <lineage>
        <taxon>Bacteria</taxon>
        <taxon>Bacillati</taxon>
        <taxon>Bacillota</taxon>
        <taxon>Bacilli</taxon>
        <taxon>Bacillales</taxon>
        <taxon>Bacillaceae</taxon>
        <taxon>Domibacillus</taxon>
    </lineage>
</organism>
<dbReference type="EMBL" id="LQWZ01000033">
    <property type="protein sequence ID" value="OAH54356.1"/>
    <property type="molecule type" value="Genomic_DNA"/>
</dbReference>
<sequence>MLLLIVLFAIGVAIFISIPLNKLAKFSEEATSLGYIKNEQLNMPNMKLVIYEVRQLIKLNQEGKTKQSFTTGIDLFLPVAFLSDEKGERDTL</sequence>
<dbReference type="AlphaFoldDB" id="A0A177KMZ2"/>
<dbReference type="RefSeq" id="WP_063975085.1">
    <property type="nucleotide sequence ID" value="NZ_LQWZ01000033.1"/>
</dbReference>